<dbReference type="OrthoDB" id="7511162at2"/>
<dbReference type="EMBL" id="VKKU01000002">
    <property type="protein sequence ID" value="TSB01618.1"/>
    <property type="molecule type" value="Genomic_DNA"/>
</dbReference>
<feature type="region of interest" description="Disordered" evidence="1">
    <location>
        <begin position="93"/>
        <end position="113"/>
    </location>
</feature>
<dbReference type="InterPro" id="IPR030972">
    <property type="entry name" value="UrcA_uranyl"/>
</dbReference>
<dbReference type="RefSeq" id="WP_143776836.1">
    <property type="nucleotide sequence ID" value="NZ_VKKU01000002.1"/>
</dbReference>
<evidence type="ECO:0000256" key="2">
    <source>
        <dbReference type="SAM" id="SignalP"/>
    </source>
</evidence>
<protein>
    <submittedName>
        <fullName evidence="3">UrcA family protein</fullName>
    </submittedName>
</protein>
<evidence type="ECO:0000313" key="4">
    <source>
        <dbReference type="Proteomes" id="UP000320160"/>
    </source>
</evidence>
<accession>A0A553WA99</accession>
<gene>
    <name evidence="3" type="ORF">FOM92_10565</name>
</gene>
<comment type="caution">
    <text evidence="3">The sequence shown here is derived from an EMBL/GenBank/DDBJ whole genome shotgun (WGS) entry which is preliminary data.</text>
</comment>
<feature type="chain" id="PRO_5021847632" evidence="2">
    <location>
        <begin position="27"/>
        <end position="113"/>
    </location>
</feature>
<sequence>MKFSHSTLVACATVLAFAHGPVSANATETVTFKVYHDDLNIQTDAGATELEKRVSRAIRSVCRQNGRSLPEIAHENNCRRTARQDAAEQVRLAMSGKTGSGSGKAAGRAINQR</sequence>
<evidence type="ECO:0000313" key="3">
    <source>
        <dbReference type="EMBL" id="TSB01618.1"/>
    </source>
</evidence>
<evidence type="ECO:0000256" key="1">
    <source>
        <dbReference type="SAM" id="MobiDB-lite"/>
    </source>
</evidence>
<dbReference type="NCBIfam" id="TIGR04433">
    <property type="entry name" value="UrcA_uranyl"/>
    <property type="match status" value="1"/>
</dbReference>
<dbReference type="AlphaFoldDB" id="A0A553WA99"/>
<keyword evidence="4" id="KW-1185">Reference proteome</keyword>
<feature type="signal peptide" evidence="2">
    <location>
        <begin position="1"/>
        <end position="26"/>
    </location>
</feature>
<proteinExistence type="predicted"/>
<name>A0A553WA99_9SPHN</name>
<keyword evidence="2" id="KW-0732">Signal</keyword>
<organism evidence="3 4">
    <name type="scientific">Sphingorhabdus contaminans</name>
    <dbReference type="NCBI Taxonomy" id="1343899"/>
    <lineage>
        <taxon>Bacteria</taxon>
        <taxon>Pseudomonadati</taxon>
        <taxon>Pseudomonadota</taxon>
        <taxon>Alphaproteobacteria</taxon>
        <taxon>Sphingomonadales</taxon>
        <taxon>Sphingomonadaceae</taxon>
        <taxon>Sphingorhabdus</taxon>
    </lineage>
</organism>
<reference evidence="3 4" key="1">
    <citation type="submission" date="2019-07" db="EMBL/GenBank/DDBJ databases">
        <authorList>
            <person name="Park M."/>
        </authorList>
    </citation>
    <scope>NUCLEOTIDE SEQUENCE [LARGE SCALE GENOMIC DNA]</scope>
    <source>
        <strain evidence="3 4">KCTC32445</strain>
    </source>
</reference>
<dbReference type="Proteomes" id="UP000320160">
    <property type="component" value="Unassembled WGS sequence"/>
</dbReference>